<dbReference type="OrthoDB" id="9787292at2"/>
<dbReference type="EMBL" id="CP036455">
    <property type="protein sequence ID" value="QBI56222.1"/>
    <property type="molecule type" value="Genomic_DNA"/>
</dbReference>
<evidence type="ECO:0008006" key="3">
    <source>
        <dbReference type="Google" id="ProtNLM"/>
    </source>
</evidence>
<dbReference type="InterPro" id="IPR051783">
    <property type="entry name" value="NAD(P)-dependent_oxidoreduct"/>
</dbReference>
<dbReference type="SUPFAM" id="SSF51735">
    <property type="entry name" value="NAD(P)-binding Rossmann-fold domains"/>
    <property type="match status" value="1"/>
</dbReference>
<keyword evidence="2" id="KW-1185">Reference proteome</keyword>
<dbReference type="Proteomes" id="UP000292235">
    <property type="component" value="Chromosome"/>
</dbReference>
<accession>A0A4V0ZK97</accession>
<name>A0A4V0ZK97_9ACTN</name>
<protein>
    <recommendedName>
        <fullName evidence="3">Epimerase</fullName>
    </recommendedName>
</protein>
<gene>
    <name evidence="1" type="ORF">EKD16_22345</name>
</gene>
<organism evidence="1 2">
    <name type="scientific">Streptomonospora litoralis</name>
    <dbReference type="NCBI Taxonomy" id="2498135"/>
    <lineage>
        <taxon>Bacteria</taxon>
        <taxon>Bacillati</taxon>
        <taxon>Actinomycetota</taxon>
        <taxon>Actinomycetes</taxon>
        <taxon>Streptosporangiales</taxon>
        <taxon>Nocardiopsidaceae</taxon>
        <taxon>Streptomonospora</taxon>
    </lineage>
</organism>
<sequence length="300" mass="31950">MDTPSTASGRAHPPTSTAVLAGCGDLGSRAGLRLAADGYRVVGLRRSPARVPAPIAGQAVDLTREVPRLPPETSVVVVALTADTRDVPGYRDTFVAGLGHLLDAVERQLPVPPRTLLVSSTAVYGVVDGSRVDEDTPAAGGAATAGVLREAEDLLHSRLPEAAVLRLGGLYGPGRQNLLRGVREGTAEIPRDPVYTNRIHRDDAAAAIAHLCTRVRVPDRVYLGVDDEPAERGELLRFLADELGVARPPVATGPPPRGQGKRCSNRKLRSTGFTFRYPTYREGYRAIIDGTCADDRDPFS</sequence>
<dbReference type="PANTHER" id="PTHR48079:SF6">
    <property type="entry name" value="NAD(P)-BINDING DOMAIN-CONTAINING PROTEIN-RELATED"/>
    <property type="match status" value="1"/>
</dbReference>
<reference evidence="1 2" key="1">
    <citation type="submission" date="2019-02" db="EMBL/GenBank/DDBJ databases">
        <authorList>
            <person name="Khodamoradi S."/>
            <person name="Hahnke R.L."/>
            <person name="Kaempfer P."/>
            <person name="Schumann P."/>
            <person name="Rohde M."/>
            <person name="Steinert M."/>
            <person name="Luzhetskyy A."/>
            <person name="Wink J."/>
            <person name="Ruckert C."/>
        </authorList>
    </citation>
    <scope>NUCLEOTIDE SEQUENCE [LARGE SCALE GENOMIC DNA]</scope>
    <source>
        <strain evidence="1 2">M2</strain>
    </source>
</reference>
<dbReference type="GO" id="GO:0005737">
    <property type="term" value="C:cytoplasm"/>
    <property type="evidence" value="ECO:0007669"/>
    <property type="project" value="TreeGrafter"/>
</dbReference>
<proteinExistence type="predicted"/>
<dbReference type="Gene3D" id="3.40.50.720">
    <property type="entry name" value="NAD(P)-binding Rossmann-like Domain"/>
    <property type="match status" value="1"/>
</dbReference>
<evidence type="ECO:0000313" key="2">
    <source>
        <dbReference type="Proteomes" id="UP000292235"/>
    </source>
</evidence>
<dbReference type="AlphaFoldDB" id="A0A4V0ZK97"/>
<dbReference type="RefSeq" id="WP_131100953.1">
    <property type="nucleotide sequence ID" value="NZ_CP036455.1"/>
</dbReference>
<dbReference type="GO" id="GO:0004029">
    <property type="term" value="F:aldehyde dehydrogenase (NAD+) activity"/>
    <property type="evidence" value="ECO:0007669"/>
    <property type="project" value="TreeGrafter"/>
</dbReference>
<dbReference type="KEGG" id="strr:EKD16_22345"/>
<dbReference type="PANTHER" id="PTHR48079">
    <property type="entry name" value="PROTEIN YEEZ"/>
    <property type="match status" value="1"/>
</dbReference>
<dbReference type="InterPro" id="IPR036291">
    <property type="entry name" value="NAD(P)-bd_dom_sf"/>
</dbReference>
<evidence type="ECO:0000313" key="1">
    <source>
        <dbReference type="EMBL" id="QBI56222.1"/>
    </source>
</evidence>